<keyword evidence="3" id="KW-1185">Reference proteome</keyword>
<dbReference type="InterPro" id="IPR017853">
    <property type="entry name" value="GH"/>
</dbReference>
<evidence type="ECO:0000313" key="3">
    <source>
        <dbReference type="Proteomes" id="UP000037460"/>
    </source>
</evidence>
<sequence length="632" mass="66479">MVTWDVDPDPMANLLREMARGVRGQVDAVEKGIDMIDKGLTDAGGGIGKEVEKLGKEVEKLGKGFDKGLAVAGDSIGKEVERFGKGFMSVVASLAPPRTPEAGLIKEMLEQGTAGAAASVGKPATVADAVAVAAMPEPESTRVVAAGGRSKLSRSGSGTRMPGRMPSVSSRVGARDDAWTLKHSGGIVLVRAPVLHGTTRGKVWALRLSLATAKQEERLVELPAAMPGGVRHDPSTSRAELLGRLMAAIRAEVGEHVFILGCGAPLGPCIGHVDAMRVSADAAPHWYPRVSDLPLVRSLFTSDRTNMPAARNMVRNVAVRMQLGGRLWRNDPDCLILRDAGADFTTGQAQALSTMAVLSAGALIFSDRPEDLTGARLAILQALLPPLPRAAVAADLLLHEVPTQLVLPLTQADLPLPGCTTLGEWWLVAFFNWSNQQAVPGSGGAALGFLLEAAESTDAPLPVSVRKPAIPAAAAATWHVFNFWEGSYSRLSDNDATAMLQPPPVPPRCCSLLAIRRVMPDGAGAQYIGSNVHCSCGLEVRIWHQTSSTAASSSSVLEFALGTGRAVTAPLVWLYLPGTISDGQRRPTVSAMDALSNEGATPSIEWAADQVWVVRLASIGVSGDSGVHHIVY</sequence>
<dbReference type="SUPFAM" id="SSF51445">
    <property type="entry name" value="(Trans)glycosidases"/>
    <property type="match status" value="1"/>
</dbReference>
<proteinExistence type="predicted"/>
<dbReference type="OrthoDB" id="437156at2759"/>
<dbReference type="AlphaFoldDB" id="A0A0M0LRG0"/>
<dbReference type="EMBL" id="JWZX01000218">
    <property type="protein sequence ID" value="KOO53462.1"/>
    <property type="molecule type" value="Genomic_DNA"/>
</dbReference>
<gene>
    <name evidence="2" type="ORF">Ctob_013678</name>
</gene>
<protein>
    <submittedName>
        <fullName evidence="2">Glycosyl family 31 domain protein</fullName>
    </submittedName>
</protein>
<accession>A0A0M0LRG0</accession>
<evidence type="ECO:0000313" key="2">
    <source>
        <dbReference type="EMBL" id="KOO53462.1"/>
    </source>
</evidence>
<dbReference type="Proteomes" id="UP000037460">
    <property type="component" value="Unassembled WGS sequence"/>
</dbReference>
<comment type="caution">
    <text evidence="2">The sequence shown here is derived from an EMBL/GenBank/DDBJ whole genome shotgun (WGS) entry which is preliminary data.</text>
</comment>
<dbReference type="Gene3D" id="3.20.20.70">
    <property type="entry name" value="Aldolase class I"/>
    <property type="match status" value="1"/>
</dbReference>
<dbReference type="InterPro" id="IPR013785">
    <property type="entry name" value="Aldolase_TIM"/>
</dbReference>
<feature type="region of interest" description="Disordered" evidence="1">
    <location>
        <begin position="145"/>
        <end position="171"/>
    </location>
</feature>
<organism evidence="2 3">
    <name type="scientific">Chrysochromulina tobinii</name>
    <dbReference type="NCBI Taxonomy" id="1460289"/>
    <lineage>
        <taxon>Eukaryota</taxon>
        <taxon>Haptista</taxon>
        <taxon>Haptophyta</taxon>
        <taxon>Prymnesiophyceae</taxon>
        <taxon>Prymnesiales</taxon>
        <taxon>Chrysochromulinaceae</taxon>
        <taxon>Chrysochromulina</taxon>
    </lineage>
</organism>
<reference evidence="3" key="1">
    <citation type="journal article" date="2015" name="PLoS Genet.">
        <title>Genome Sequence and Transcriptome Analyses of Chrysochromulina tobin: Metabolic Tools for Enhanced Algal Fitness in the Prominent Order Prymnesiales (Haptophyceae).</title>
        <authorList>
            <person name="Hovde B.T."/>
            <person name="Deodato C.R."/>
            <person name="Hunsperger H.M."/>
            <person name="Ryken S.A."/>
            <person name="Yost W."/>
            <person name="Jha R.K."/>
            <person name="Patterson J."/>
            <person name="Monnat R.J. Jr."/>
            <person name="Barlow S.B."/>
            <person name="Starkenburg S.R."/>
            <person name="Cattolico R.A."/>
        </authorList>
    </citation>
    <scope>NUCLEOTIDE SEQUENCE</scope>
    <source>
        <strain evidence="3">CCMP291</strain>
    </source>
</reference>
<evidence type="ECO:0000256" key="1">
    <source>
        <dbReference type="SAM" id="MobiDB-lite"/>
    </source>
</evidence>
<name>A0A0M0LRG0_9EUKA</name>
<feature type="compositionally biased region" description="Low complexity" evidence="1">
    <location>
        <begin position="147"/>
        <end position="160"/>
    </location>
</feature>